<proteinExistence type="predicted"/>
<protein>
    <submittedName>
        <fullName evidence="2">Uncharacterized protein</fullName>
    </submittedName>
</protein>
<feature type="compositionally biased region" description="Acidic residues" evidence="1">
    <location>
        <begin position="149"/>
        <end position="169"/>
    </location>
</feature>
<accession>A0A0D2JQN5</accession>
<feature type="compositionally biased region" description="Low complexity" evidence="1">
    <location>
        <begin position="27"/>
        <end position="48"/>
    </location>
</feature>
<reference evidence="2 3" key="1">
    <citation type="journal article" date="2013" name="BMC Genomics">
        <title>Reconstruction of the lipid metabolism for the microalga Monoraphidium neglectum from its genome sequence reveals characteristics suitable for biofuel production.</title>
        <authorList>
            <person name="Bogen C."/>
            <person name="Al-Dilaimi A."/>
            <person name="Albersmeier A."/>
            <person name="Wichmann J."/>
            <person name="Grundmann M."/>
            <person name="Rupp O."/>
            <person name="Lauersen K.J."/>
            <person name="Blifernez-Klassen O."/>
            <person name="Kalinowski J."/>
            <person name="Goesmann A."/>
            <person name="Mussgnug J.H."/>
            <person name="Kruse O."/>
        </authorList>
    </citation>
    <scope>NUCLEOTIDE SEQUENCE [LARGE SCALE GENOMIC DNA]</scope>
    <source>
        <strain evidence="2 3">SAG 48.87</strain>
    </source>
</reference>
<dbReference type="AlphaFoldDB" id="A0A0D2JQN5"/>
<keyword evidence="3" id="KW-1185">Reference proteome</keyword>
<evidence type="ECO:0000256" key="1">
    <source>
        <dbReference type="SAM" id="MobiDB-lite"/>
    </source>
</evidence>
<organism evidence="2 3">
    <name type="scientific">Monoraphidium neglectum</name>
    <dbReference type="NCBI Taxonomy" id="145388"/>
    <lineage>
        <taxon>Eukaryota</taxon>
        <taxon>Viridiplantae</taxon>
        <taxon>Chlorophyta</taxon>
        <taxon>core chlorophytes</taxon>
        <taxon>Chlorophyceae</taxon>
        <taxon>CS clade</taxon>
        <taxon>Sphaeropleales</taxon>
        <taxon>Selenastraceae</taxon>
        <taxon>Monoraphidium</taxon>
    </lineage>
</organism>
<feature type="compositionally biased region" description="Acidic residues" evidence="1">
    <location>
        <begin position="13"/>
        <end position="23"/>
    </location>
</feature>
<dbReference type="RefSeq" id="XP_013900427.1">
    <property type="nucleotide sequence ID" value="XM_014044973.1"/>
</dbReference>
<gene>
    <name evidence="2" type="ORF">MNEG_6550</name>
</gene>
<dbReference type="Proteomes" id="UP000054498">
    <property type="component" value="Unassembled WGS sequence"/>
</dbReference>
<feature type="region of interest" description="Disordered" evidence="1">
    <location>
        <begin position="13"/>
        <end position="48"/>
    </location>
</feature>
<dbReference type="KEGG" id="mng:MNEG_6550"/>
<dbReference type="EMBL" id="KK101293">
    <property type="protein sequence ID" value="KIZ01408.1"/>
    <property type="molecule type" value="Genomic_DNA"/>
</dbReference>
<sequence>MVWAHAALAEEAADAIEEDEDEGRNDAGASGRPRAARGSAAAAAAAAPRGPSAAAVSDLVARRGAFVRALEAILDAPAPAAVDDVIDGGQAANAKREWEELRDQAFCGLVDLAAFSNGPGLAQVAGAGLAVSAATAGRLWGHVEALLDEEEEEEEQEDGGDGWEDGDEDAGARRAPAAAAARRSAAVRLAARRAQCTALLGRLLLAGCLPRDQDEWLGARLVGLLADGTHPQVQEVARGVCRELRRHRPGFLPHLYLSALKTAWEQVEDSSDPEGAMGPFEGLAAAVSSMYNGVCRRGQGLF</sequence>
<evidence type="ECO:0000313" key="2">
    <source>
        <dbReference type="EMBL" id="KIZ01408.1"/>
    </source>
</evidence>
<evidence type="ECO:0000313" key="3">
    <source>
        <dbReference type="Proteomes" id="UP000054498"/>
    </source>
</evidence>
<name>A0A0D2JQN5_9CHLO</name>
<feature type="region of interest" description="Disordered" evidence="1">
    <location>
        <begin position="149"/>
        <end position="177"/>
    </location>
</feature>
<dbReference type="GeneID" id="25739426"/>